<evidence type="ECO:0000256" key="11">
    <source>
        <dbReference type="ARBA" id="ARBA00045077"/>
    </source>
</evidence>
<evidence type="ECO:0000313" key="15">
    <source>
        <dbReference type="EMBL" id="KAF5353534.1"/>
    </source>
</evidence>
<evidence type="ECO:0000256" key="6">
    <source>
        <dbReference type="ARBA" id="ARBA00023033"/>
    </source>
</evidence>
<dbReference type="CDD" id="cd21175">
    <property type="entry name" value="LPMO_AA9"/>
    <property type="match status" value="1"/>
</dbReference>
<keyword evidence="7" id="KW-1015">Disulfide bond</keyword>
<dbReference type="PANTHER" id="PTHR33353">
    <property type="entry name" value="PUTATIVE (AFU_ORTHOLOGUE AFUA_1G12560)-RELATED"/>
    <property type="match status" value="1"/>
</dbReference>
<dbReference type="GO" id="GO:0004497">
    <property type="term" value="F:monooxygenase activity"/>
    <property type="evidence" value="ECO:0007669"/>
    <property type="project" value="UniProtKB-KW"/>
</dbReference>
<keyword evidence="16" id="KW-1185">Reference proteome</keyword>
<keyword evidence="2" id="KW-0479">Metal-binding</keyword>
<evidence type="ECO:0000256" key="3">
    <source>
        <dbReference type="ARBA" id="ARBA00023001"/>
    </source>
</evidence>
<keyword evidence="3" id="KW-0136">Cellulose degradation</keyword>
<evidence type="ECO:0000256" key="13">
    <source>
        <dbReference type="SAM" id="SignalP"/>
    </source>
</evidence>
<keyword evidence="5" id="KW-0186">Copper</keyword>
<comment type="similarity">
    <text evidence="10">Belongs to the polysaccharide monooxygenase AA9 family.</text>
</comment>
<dbReference type="InterPro" id="IPR049892">
    <property type="entry name" value="AA9"/>
</dbReference>
<evidence type="ECO:0000313" key="16">
    <source>
        <dbReference type="Proteomes" id="UP000559027"/>
    </source>
</evidence>
<comment type="catalytic activity">
    <reaction evidence="11">
        <text>[(1-&gt;4)-beta-D-glucosyl]n+m + reduced acceptor + O2 = 4-dehydro-beta-D-glucosyl-[(1-&gt;4)-beta-D-glucosyl]n-1 + [(1-&gt;4)-beta-D-glucosyl]m + acceptor + H2O.</text>
        <dbReference type="EC" id="1.14.99.56"/>
    </reaction>
</comment>
<accession>A0A8H5FYE7</accession>
<organism evidence="15 16">
    <name type="scientific">Leucocoprinus leucothites</name>
    <dbReference type="NCBI Taxonomy" id="201217"/>
    <lineage>
        <taxon>Eukaryota</taxon>
        <taxon>Fungi</taxon>
        <taxon>Dikarya</taxon>
        <taxon>Basidiomycota</taxon>
        <taxon>Agaricomycotina</taxon>
        <taxon>Agaricomycetes</taxon>
        <taxon>Agaricomycetidae</taxon>
        <taxon>Agaricales</taxon>
        <taxon>Agaricineae</taxon>
        <taxon>Agaricaceae</taxon>
        <taxon>Leucocoprinus</taxon>
    </lineage>
</organism>
<dbReference type="PANTHER" id="PTHR33353:SF6">
    <property type="entry name" value="ENDOGLUCANASE IV"/>
    <property type="match status" value="1"/>
</dbReference>
<keyword evidence="13" id="KW-0732">Signal</keyword>
<keyword evidence="4" id="KW-0560">Oxidoreductase</keyword>
<evidence type="ECO:0000256" key="12">
    <source>
        <dbReference type="ARBA" id="ARBA00047174"/>
    </source>
</evidence>
<dbReference type="Pfam" id="PF03443">
    <property type="entry name" value="AA9"/>
    <property type="match status" value="1"/>
</dbReference>
<evidence type="ECO:0000259" key="14">
    <source>
        <dbReference type="Pfam" id="PF03443"/>
    </source>
</evidence>
<dbReference type="Gene3D" id="2.70.50.70">
    <property type="match status" value="1"/>
</dbReference>
<evidence type="ECO:0000256" key="5">
    <source>
        <dbReference type="ARBA" id="ARBA00023008"/>
    </source>
</evidence>
<feature type="signal peptide" evidence="13">
    <location>
        <begin position="1"/>
        <end position="22"/>
    </location>
</feature>
<dbReference type="OrthoDB" id="4849160at2759"/>
<dbReference type="EMBL" id="JAACJO010000010">
    <property type="protein sequence ID" value="KAF5353534.1"/>
    <property type="molecule type" value="Genomic_DNA"/>
</dbReference>
<name>A0A8H5FYE7_9AGAR</name>
<dbReference type="GO" id="GO:0046872">
    <property type="term" value="F:metal ion binding"/>
    <property type="evidence" value="ECO:0007669"/>
    <property type="project" value="UniProtKB-KW"/>
</dbReference>
<evidence type="ECO:0000256" key="2">
    <source>
        <dbReference type="ARBA" id="ARBA00022723"/>
    </source>
</evidence>
<evidence type="ECO:0000256" key="1">
    <source>
        <dbReference type="ARBA" id="ARBA00001973"/>
    </source>
</evidence>
<dbReference type="GO" id="GO:0030245">
    <property type="term" value="P:cellulose catabolic process"/>
    <property type="evidence" value="ECO:0007669"/>
    <property type="project" value="UniProtKB-KW"/>
</dbReference>
<evidence type="ECO:0000256" key="8">
    <source>
        <dbReference type="ARBA" id="ARBA00023277"/>
    </source>
</evidence>
<evidence type="ECO:0000256" key="10">
    <source>
        <dbReference type="ARBA" id="ARBA00044502"/>
    </source>
</evidence>
<feature type="chain" id="PRO_5034227214" description="lytic cellulose monooxygenase (C4-dehydrogenating)" evidence="13">
    <location>
        <begin position="23"/>
        <end position="307"/>
    </location>
</feature>
<gene>
    <name evidence="15" type="ORF">D9756_007837</name>
</gene>
<evidence type="ECO:0000256" key="7">
    <source>
        <dbReference type="ARBA" id="ARBA00023157"/>
    </source>
</evidence>
<sequence length="307" mass="32994">MFASKLALIVASLLSAAVSVLGHGYVQEITNAGNEYSGYLPYSDPYMSPAPQRIVRKIPGNGPVTDLSLIEYTFPPVCMKASGSFRFSVQCNGYSEGGVVGSAPAPVYATVAAGSHISLNWTTWPESHMGPMITYMALAPSDITSWNPGTSAVWFKVDEMGKDSSGKWAATDILSANNSIYTFTVPKNLKPGKYIVRHEIIALHAAHTYPGAQVYPSCIQIEVPTPPTPQELSMMPIQILARFASKERGELIAQADKEYSPAGLRQDPVHDDPNGVLFEGFAQMVALSPPAYSRPSISGKAILIDPV</sequence>
<evidence type="ECO:0000256" key="9">
    <source>
        <dbReference type="ARBA" id="ARBA00023326"/>
    </source>
</evidence>
<feature type="domain" description="Auxiliary Activity family 9 catalytic" evidence="14">
    <location>
        <begin position="23"/>
        <end position="225"/>
    </location>
</feature>
<dbReference type="InterPro" id="IPR005103">
    <property type="entry name" value="AA9_LPMO"/>
</dbReference>
<proteinExistence type="inferred from homology"/>
<dbReference type="Proteomes" id="UP000559027">
    <property type="component" value="Unassembled WGS sequence"/>
</dbReference>
<protein>
    <recommendedName>
        <fullName evidence="12">lytic cellulose monooxygenase (C4-dehydrogenating)</fullName>
        <ecNumber evidence="12">1.14.99.56</ecNumber>
    </recommendedName>
</protein>
<keyword evidence="9" id="KW-0624">Polysaccharide degradation</keyword>
<comment type="cofactor">
    <cofactor evidence="1">
        <name>Cu(2+)</name>
        <dbReference type="ChEBI" id="CHEBI:29036"/>
    </cofactor>
</comment>
<dbReference type="AlphaFoldDB" id="A0A8H5FYE7"/>
<keyword evidence="8" id="KW-0119">Carbohydrate metabolism</keyword>
<evidence type="ECO:0000256" key="4">
    <source>
        <dbReference type="ARBA" id="ARBA00023002"/>
    </source>
</evidence>
<keyword evidence="6" id="KW-0503">Monooxygenase</keyword>
<dbReference type="EC" id="1.14.99.56" evidence="12"/>
<comment type="caution">
    <text evidence="15">The sequence shown here is derived from an EMBL/GenBank/DDBJ whole genome shotgun (WGS) entry which is preliminary data.</text>
</comment>
<reference evidence="15 16" key="1">
    <citation type="journal article" date="2020" name="ISME J.">
        <title>Uncovering the hidden diversity of litter-decomposition mechanisms in mushroom-forming fungi.</title>
        <authorList>
            <person name="Floudas D."/>
            <person name="Bentzer J."/>
            <person name="Ahren D."/>
            <person name="Johansson T."/>
            <person name="Persson P."/>
            <person name="Tunlid A."/>
        </authorList>
    </citation>
    <scope>NUCLEOTIDE SEQUENCE [LARGE SCALE GENOMIC DNA]</scope>
    <source>
        <strain evidence="15 16">CBS 146.42</strain>
    </source>
</reference>